<keyword evidence="2" id="KW-0328">Glycosyltransferase</keyword>
<reference evidence="2 3" key="1">
    <citation type="submission" date="2020-08" db="EMBL/GenBank/DDBJ databases">
        <title>Genomic Encyclopedia of Type Strains, Phase IV (KMG-IV): sequencing the most valuable type-strain genomes for metagenomic binning, comparative biology and taxonomic classification.</title>
        <authorList>
            <person name="Goeker M."/>
        </authorList>
    </citation>
    <scope>NUCLEOTIDE SEQUENCE [LARGE SCALE GENOMIC DNA]</scope>
    <source>
        <strain evidence="2 3">DSM 101064</strain>
    </source>
</reference>
<dbReference type="InterPro" id="IPR029044">
    <property type="entry name" value="Nucleotide-diphossugar_trans"/>
</dbReference>
<sequence length="304" mass="33375">MTSDIDIAICTFRRAHIVNTLESVGQISPPDGLNIRIIVVDNDDTPSAKDMVSACNLPFAVTYLHAPGRNISIARNACLDAATAPIVVFIDDDELVTQNWLTNLVTEQQRSNADVVLGPARAIYASTAPRWMQRREHHSSSATYVDGEIRSGYSCNTLLMHHAPAVAGLRFRLDLGRSGGEDTVFISSIYQRGGKISYASDALVTEAVPPARAKFMWLLRRKFRFGQTHGLMLKEGILGQRLRPRRDVPVVMGKAFCCFGMAILTAPVIDKSASWLLRGTLHAGVIYEFLGGKSLEIYGTDQPT</sequence>
<dbReference type="RefSeq" id="WP_183526110.1">
    <property type="nucleotide sequence ID" value="NZ_JACIJM010000002.1"/>
</dbReference>
<dbReference type="Gene3D" id="3.90.550.10">
    <property type="entry name" value="Spore Coat Polysaccharide Biosynthesis Protein SpsA, Chain A"/>
    <property type="match status" value="1"/>
</dbReference>
<dbReference type="GO" id="GO:0016757">
    <property type="term" value="F:glycosyltransferase activity"/>
    <property type="evidence" value="ECO:0007669"/>
    <property type="project" value="UniProtKB-KW"/>
</dbReference>
<keyword evidence="3" id="KW-1185">Reference proteome</keyword>
<dbReference type="EC" id="2.4.-.-" evidence="2"/>
<keyword evidence="2" id="KW-0808">Transferase</keyword>
<evidence type="ECO:0000259" key="1">
    <source>
        <dbReference type="Pfam" id="PF00535"/>
    </source>
</evidence>
<gene>
    <name evidence="2" type="ORF">FHS72_000874</name>
</gene>
<dbReference type="AlphaFoldDB" id="A0A7W9EX03"/>
<proteinExistence type="predicted"/>
<protein>
    <submittedName>
        <fullName evidence="2">Succinoglycan biosynthesis protein ExoM</fullName>
        <ecNumber evidence="2">2.4.-.-</ecNumber>
    </submittedName>
</protein>
<feature type="domain" description="Glycosyltransferase 2-like" evidence="1">
    <location>
        <begin position="7"/>
        <end position="142"/>
    </location>
</feature>
<comment type="caution">
    <text evidence="2">The sequence shown here is derived from an EMBL/GenBank/DDBJ whole genome shotgun (WGS) entry which is preliminary data.</text>
</comment>
<name>A0A7W9EX03_9RHOB</name>
<dbReference type="Proteomes" id="UP000535415">
    <property type="component" value="Unassembled WGS sequence"/>
</dbReference>
<dbReference type="InterPro" id="IPR001173">
    <property type="entry name" value="Glyco_trans_2-like"/>
</dbReference>
<accession>A0A7W9EX03</accession>
<dbReference type="EMBL" id="JACIJM010000002">
    <property type="protein sequence ID" value="MBB5721267.1"/>
    <property type="molecule type" value="Genomic_DNA"/>
</dbReference>
<evidence type="ECO:0000313" key="3">
    <source>
        <dbReference type="Proteomes" id="UP000535415"/>
    </source>
</evidence>
<dbReference type="SUPFAM" id="SSF53448">
    <property type="entry name" value="Nucleotide-diphospho-sugar transferases"/>
    <property type="match status" value="1"/>
</dbReference>
<evidence type="ECO:0000313" key="2">
    <source>
        <dbReference type="EMBL" id="MBB5721267.1"/>
    </source>
</evidence>
<dbReference type="Pfam" id="PF00535">
    <property type="entry name" value="Glycos_transf_2"/>
    <property type="match status" value="1"/>
</dbReference>
<organism evidence="2 3">
    <name type="scientific">Yoonia ponticola</name>
    <dbReference type="NCBI Taxonomy" id="1524255"/>
    <lineage>
        <taxon>Bacteria</taxon>
        <taxon>Pseudomonadati</taxon>
        <taxon>Pseudomonadota</taxon>
        <taxon>Alphaproteobacteria</taxon>
        <taxon>Rhodobacterales</taxon>
        <taxon>Paracoccaceae</taxon>
        <taxon>Yoonia</taxon>
    </lineage>
</organism>